<name>A0A1H6PR34_YARLL</name>
<keyword evidence="2" id="KW-0804">Transcription</keyword>
<gene>
    <name evidence="5" type="ORF">YALI1_C25288g</name>
</gene>
<dbReference type="InterPro" id="IPR015943">
    <property type="entry name" value="WD40/YVTN_repeat-like_dom_sf"/>
</dbReference>
<dbReference type="Gene3D" id="2.130.10.10">
    <property type="entry name" value="YVTN repeat-like/Quinoprotein amine dehydrogenase"/>
    <property type="match status" value="1"/>
</dbReference>
<dbReference type="VEuPathDB" id="FungiDB:YALI0_C18117g"/>
<proteinExistence type="predicted"/>
<dbReference type="OrthoDB" id="4703at2759"/>
<dbReference type="AlphaFoldDB" id="A0A1H6PR34"/>
<feature type="compositionally biased region" description="Acidic residues" evidence="4">
    <location>
        <begin position="14"/>
        <end position="25"/>
    </location>
</feature>
<sequence>MTRSRRPRPSYVMEGDDFAGDDSDSDFNPGIEPTVEDDDMDVDVNEVKAEEEDGNYGDEMEVDYVPSKSSKSKTKAVKPTLKNTPRKMPVKKIPTTKAAAANKENGEDRKVALKDRFNLFYGFDEASRVKGNAIRQTWGNVTYAWGKNIMTPNVTFETPPDLKVNVAEQFGTAEKGDDLTTLGPSMSLLNSTGEETTLAPKTSSSWKASGGDQDAPNPASVINAGAPVSSVAWAYGHTVAQYLAVSTLNSSLSDSTTGLPESTDPTFKAFACNTGPGTIQIWKFSPQPSLNQVFTFDFGFASEMAFQPRNQDDARDSVGLLASVFQDGSVRVFEVPYNNNDEPVHMTLKAPYRTFMLASSKATCLCWRGPTVIVVGYTDGKIAEFDISDTDDETALIPSYFLPIHSTYVASIACGYPVDSHLVFSSSPDGFCKLTDVSDARHTRAINLRVIDYTPAVAYQSHVSSFTCLEDSETVRVLPTRQLNLYKSLTSVTRHQTHAMSVGTSINHPFVISGGSDGTVAMGNCVRRVMVGARYTHSYAFTILWRFEYSKKENRYRLFDGLRSDGFVKATNSKNRVTFPENVTVTSVQWNNNAATGGWYAAGLTSGLVRVDCVV</sequence>
<feature type="region of interest" description="Disordered" evidence="4">
    <location>
        <begin position="1"/>
        <end position="88"/>
    </location>
</feature>
<dbReference type="GO" id="GO:0006383">
    <property type="term" value="P:transcription by RNA polymerase III"/>
    <property type="evidence" value="ECO:0007669"/>
    <property type="project" value="TreeGrafter"/>
</dbReference>
<dbReference type="SUPFAM" id="SSF50978">
    <property type="entry name" value="WD40 repeat-like"/>
    <property type="match status" value="1"/>
</dbReference>
<dbReference type="PANTHER" id="PTHR15052:SF2">
    <property type="entry name" value="GENERAL TRANSCRIPTION FACTOR 3C POLYPEPTIDE 2"/>
    <property type="match status" value="1"/>
</dbReference>
<feature type="region of interest" description="Disordered" evidence="4">
    <location>
        <begin position="175"/>
        <end position="220"/>
    </location>
</feature>
<dbReference type="InterPro" id="IPR036322">
    <property type="entry name" value="WD40_repeat_dom_sf"/>
</dbReference>
<dbReference type="SMART" id="SM00320">
    <property type="entry name" value="WD40"/>
    <property type="match status" value="4"/>
</dbReference>
<keyword evidence="3" id="KW-0539">Nucleus</keyword>
<protein>
    <submittedName>
        <fullName evidence="5">Uncharacterized protein</fullName>
    </submittedName>
</protein>
<evidence type="ECO:0000313" key="6">
    <source>
        <dbReference type="Proteomes" id="UP000182444"/>
    </source>
</evidence>
<dbReference type="GO" id="GO:0005634">
    <property type="term" value="C:nucleus"/>
    <property type="evidence" value="ECO:0007669"/>
    <property type="project" value="UniProtKB-SubCell"/>
</dbReference>
<organism evidence="5 6">
    <name type="scientific">Yarrowia lipolytica</name>
    <name type="common">Candida lipolytica</name>
    <dbReference type="NCBI Taxonomy" id="4952"/>
    <lineage>
        <taxon>Eukaryota</taxon>
        <taxon>Fungi</taxon>
        <taxon>Dikarya</taxon>
        <taxon>Ascomycota</taxon>
        <taxon>Saccharomycotina</taxon>
        <taxon>Dipodascomycetes</taxon>
        <taxon>Dipodascales</taxon>
        <taxon>Dipodascales incertae sedis</taxon>
        <taxon>Yarrowia</taxon>
    </lineage>
</organism>
<reference evidence="5 6" key="1">
    <citation type="journal article" date="2016" name="PLoS ONE">
        <title>Sequence Assembly of Yarrowia lipolytica Strain W29/CLIB89 Shows Transposable Element Diversity.</title>
        <authorList>
            <person name="Magnan C."/>
            <person name="Yu J."/>
            <person name="Chang I."/>
            <person name="Jahn E."/>
            <person name="Kanomata Y."/>
            <person name="Wu J."/>
            <person name="Zeller M."/>
            <person name="Oakes M."/>
            <person name="Baldi P."/>
            <person name="Sandmeyer S."/>
        </authorList>
    </citation>
    <scope>NUCLEOTIDE SEQUENCE [LARGE SCALE GENOMIC DNA]</scope>
    <source>
        <strain evidence="6">CLIB89(W29)</strain>
    </source>
</reference>
<evidence type="ECO:0000256" key="3">
    <source>
        <dbReference type="ARBA" id="ARBA00023242"/>
    </source>
</evidence>
<dbReference type="Proteomes" id="UP000182444">
    <property type="component" value="Chromosome 1C"/>
</dbReference>
<dbReference type="PANTHER" id="PTHR15052">
    <property type="entry name" value="RNA POLYMERASE III TRANSCRIPTION INITIATION FACTOR COMPLEX SUBUNIT"/>
    <property type="match status" value="1"/>
</dbReference>
<accession>A0A1H6PR34</accession>
<evidence type="ECO:0000256" key="4">
    <source>
        <dbReference type="SAM" id="MobiDB-lite"/>
    </source>
</evidence>
<dbReference type="EMBL" id="CP017555">
    <property type="protein sequence ID" value="AOW03033.1"/>
    <property type="molecule type" value="Genomic_DNA"/>
</dbReference>
<dbReference type="GeneID" id="2909988"/>
<dbReference type="VEuPathDB" id="FungiDB:YALI1_C25288g"/>
<dbReference type="InterPro" id="IPR052416">
    <property type="entry name" value="GTF3C_component"/>
</dbReference>
<dbReference type="GO" id="GO:0000127">
    <property type="term" value="C:transcription factor TFIIIC complex"/>
    <property type="evidence" value="ECO:0007669"/>
    <property type="project" value="TreeGrafter"/>
</dbReference>
<dbReference type="InterPro" id="IPR001680">
    <property type="entry name" value="WD40_rpt"/>
</dbReference>
<feature type="compositionally biased region" description="Acidic residues" evidence="4">
    <location>
        <begin position="34"/>
        <end position="62"/>
    </location>
</feature>
<comment type="subcellular location">
    <subcellularLocation>
        <location evidence="1">Nucleus</location>
    </subcellularLocation>
</comment>
<feature type="compositionally biased region" description="Polar residues" evidence="4">
    <location>
        <begin position="182"/>
        <end position="207"/>
    </location>
</feature>
<dbReference type="KEGG" id="yli:2909988"/>
<evidence type="ECO:0000256" key="1">
    <source>
        <dbReference type="ARBA" id="ARBA00004123"/>
    </source>
</evidence>
<evidence type="ECO:0000256" key="2">
    <source>
        <dbReference type="ARBA" id="ARBA00023163"/>
    </source>
</evidence>
<dbReference type="RefSeq" id="XP_501962.1">
    <property type="nucleotide sequence ID" value="XM_501962.1"/>
</dbReference>
<dbReference type="eggNOG" id="ENOG502S1WJ">
    <property type="taxonomic scope" value="Eukaryota"/>
</dbReference>
<dbReference type="OMA" id="HKRDICY"/>
<evidence type="ECO:0000313" key="5">
    <source>
        <dbReference type="EMBL" id="AOW03033.1"/>
    </source>
</evidence>